<name>A0ABR4G5U4_9EURO</name>
<protein>
    <submittedName>
        <fullName evidence="4">Uncharacterized protein</fullName>
    </submittedName>
</protein>
<evidence type="ECO:0000259" key="3">
    <source>
        <dbReference type="Pfam" id="PF24564"/>
    </source>
</evidence>
<gene>
    <name evidence="4" type="ORF">BJX66DRAFT_202010</name>
</gene>
<accession>A0ABR4G5U4</accession>
<proteinExistence type="predicted"/>
<keyword evidence="5" id="KW-1185">Reference proteome</keyword>
<dbReference type="InterPro" id="IPR056024">
    <property type="entry name" value="DUF7605"/>
</dbReference>
<reference evidence="4 5" key="1">
    <citation type="submission" date="2024-07" db="EMBL/GenBank/DDBJ databases">
        <title>Section-level genome sequencing and comparative genomics of Aspergillus sections Usti and Cavernicolus.</title>
        <authorList>
            <consortium name="Lawrence Berkeley National Laboratory"/>
            <person name="Nybo J.L."/>
            <person name="Vesth T.C."/>
            <person name="Theobald S."/>
            <person name="Frisvad J.C."/>
            <person name="Larsen T.O."/>
            <person name="Kjaerboelling I."/>
            <person name="Rothschild-Mancinelli K."/>
            <person name="Lyhne E.K."/>
            <person name="Kogle M.E."/>
            <person name="Barry K."/>
            <person name="Clum A."/>
            <person name="Na H."/>
            <person name="Ledsgaard L."/>
            <person name="Lin J."/>
            <person name="Lipzen A."/>
            <person name="Kuo A."/>
            <person name="Riley R."/>
            <person name="Mondo S."/>
            <person name="Labutti K."/>
            <person name="Haridas S."/>
            <person name="Pangalinan J."/>
            <person name="Salamov A.A."/>
            <person name="Simmons B.A."/>
            <person name="Magnuson J.K."/>
            <person name="Chen J."/>
            <person name="Drula E."/>
            <person name="Henrissat B."/>
            <person name="Wiebenga A."/>
            <person name="Lubbers R.J."/>
            <person name="Gomes A.C."/>
            <person name="Makela M.R."/>
            <person name="Stajich J."/>
            <person name="Grigoriev I.V."/>
            <person name="Mortensen U.H."/>
            <person name="De Vries R.P."/>
            <person name="Baker S.E."/>
            <person name="Andersen M.R."/>
        </authorList>
    </citation>
    <scope>NUCLEOTIDE SEQUENCE [LARGE SCALE GENOMIC DNA]</scope>
    <source>
        <strain evidence="4 5">CBS 209.92</strain>
    </source>
</reference>
<dbReference type="SUPFAM" id="SSF52540">
    <property type="entry name" value="P-loop containing nucleoside triphosphate hydrolases"/>
    <property type="match status" value="1"/>
</dbReference>
<dbReference type="EMBL" id="JBFTWV010000046">
    <property type="protein sequence ID" value="KAL2794371.1"/>
    <property type="molecule type" value="Genomic_DNA"/>
</dbReference>
<feature type="domain" description="DUF7605" evidence="3">
    <location>
        <begin position="801"/>
        <end position="982"/>
    </location>
</feature>
<evidence type="ECO:0000256" key="1">
    <source>
        <dbReference type="SAM" id="MobiDB-lite"/>
    </source>
</evidence>
<feature type="region of interest" description="Disordered" evidence="1">
    <location>
        <begin position="1"/>
        <end position="27"/>
    </location>
</feature>
<dbReference type="Pfam" id="PF24564">
    <property type="entry name" value="DUF7605"/>
    <property type="match status" value="1"/>
</dbReference>
<dbReference type="PANTHER" id="PTHR36681:SF3">
    <property type="entry name" value="NUCLEAR GTPASE, GERMINAL CENTER-ASSOCIATED, TANDEM DUPLICATE 3"/>
    <property type="match status" value="1"/>
</dbReference>
<dbReference type="InterPro" id="IPR027417">
    <property type="entry name" value="P-loop_NTPase"/>
</dbReference>
<evidence type="ECO:0000313" key="5">
    <source>
        <dbReference type="Proteomes" id="UP001610563"/>
    </source>
</evidence>
<feature type="region of interest" description="Disordered" evidence="1">
    <location>
        <begin position="77"/>
        <end position="234"/>
    </location>
</feature>
<feature type="compositionally biased region" description="Polar residues" evidence="1">
    <location>
        <begin position="77"/>
        <end position="91"/>
    </location>
</feature>
<sequence length="1069" mass="119069">MNPNTSSRRTSPSLRSDAGAPLISPPSFTFGSSAITQPCSLPTSSLPITSFRFSAPSTSGATTFTFSLTSSSATNIPSSLAATESPGSPSEATPPVFTPSPSRESTVSSTRAIFSGLELGTNPSQRSASPLLPRIDQSGTHASGAPPSSLHVSTYRDLYNATPTPQPGPRSESSSPTVRNPRGPDTSRLGSVTSDLRGLVIQSIETARGQGREEGNESVNSSMDDDHLEGDDDTSTYNIREEALPQAPIYDVGLQNALREVRSHLTDLKLSMARFHLVHDESARVHELYKQVELISRFEYPETRIVGFIGDSGVGKSSLINSLLDCDGLARTSASGVACTSVVTEFRHLDETHRNPFTVEADFMNMTEMNNLLEELLRAYRMQHTISEVSDREDPGERDRIRSLSARAWETLKSLFPAEANLTEQFLSNETAGAQDRILGRLKEWALAGLDHRPGGPDALNLTLMADNIHDCKENMDVLTTTPRGAGTPAIWPFVKLIRVYLDSPILRTGLVVADLPGLRDLNYARERATMEYLRCTCEEIFVVSEISRCTSDPSIKDTKDKLIQRQQLRIVCTKSESEVNVEEFIRDPNMSREAKAKARELWDRIKSTNTSFKRLSSKRRRSSGRQGGHFAIQEGEKRDELYKLEFELEQHLIEARNTSVTTTLLDQYQQGVKVYCVSSKLYGAHRLDSGEQTREYIQLSGIPGLRQYCQSVPAEAQLRATSGFLTNRVPGLLLSLNQWVLAGANPVTVERAATIRRVLDEAQRTLQARLTSRDSCVQDLEGDLSRQFNNLIIHGIRTSQERWKTGAIRASQDWATMFHSTYDAFCRKYGTHQPKDQVLRYWNEEILQDANDELVASWSALKTWLNEQKNAAEALVVQIFNPICRTLDDHLHLAPEQLGNLLESMEAQKGIVFDAIQRAFDDLLAHTERITQDVLDGRNSTSYIREIMRPAYNACQAESGTGSDARRKRIMDNHIRTAQIFTKFANNIRTAYLDIMRTVLSDLWQRLREEVQNITQNLGAAITDEDEIPETEQTPELTVRVRDGISVLEIRLSEAQSILQGLQNGGES</sequence>
<comment type="caution">
    <text evidence="4">The sequence shown here is derived from an EMBL/GenBank/DDBJ whole genome shotgun (WGS) entry which is preliminary data.</text>
</comment>
<feature type="compositionally biased region" description="Low complexity" evidence="1">
    <location>
        <begin position="1"/>
        <end position="13"/>
    </location>
</feature>
<organism evidence="4 5">
    <name type="scientific">Aspergillus keveii</name>
    <dbReference type="NCBI Taxonomy" id="714993"/>
    <lineage>
        <taxon>Eukaryota</taxon>
        <taxon>Fungi</taxon>
        <taxon>Dikarya</taxon>
        <taxon>Ascomycota</taxon>
        <taxon>Pezizomycotina</taxon>
        <taxon>Eurotiomycetes</taxon>
        <taxon>Eurotiomycetidae</taxon>
        <taxon>Eurotiales</taxon>
        <taxon>Aspergillaceae</taxon>
        <taxon>Aspergillus</taxon>
        <taxon>Aspergillus subgen. Nidulantes</taxon>
    </lineage>
</organism>
<feature type="domain" description="Dynamin N-terminal" evidence="2">
    <location>
        <begin position="306"/>
        <end position="558"/>
    </location>
</feature>
<dbReference type="InterPro" id="IPR045063">
    <property type="entry name" value="Dynamin_N"/>
</dbReference>
<dbReference type="Proteomes" id="UP001610563">
    <property type="component" value="Unassembled WGS sequence"/>
</dbReference>
<dbReference type="Gene3D" id="3.40.50.300">
    <property type="entry name" value="P-loop containing nucleotide triphosphate hydrolases"/>
    <property type="match status" value="1"/>
</dbReference>
<dbReference type="Pfam" id="PF00350">
    <property type="entry name" value="Dynamin_N"/>
    <property type="match status" value="1"/>
</dbReference>
<evidence type="ECO:0000259" key="2">
    <source>
        <dbReference type="Pfam" id="PF00350"/>
    </source>
</evidence>
<evidence type="ECO:0000313" key="4">
    <source>
        <dbReference type="EMBL" id="KAL2794371.1"/>
    </source>
</evidence>
<dbReference type="PANTHER" id="PTHR36681">
    <property type="entry name" value="NUCLEAR GTPASE, GERMINAL CENTER-ASSOCIATED, TANDEM DUPLICATE 3"/>
    <property type="match status" value="1"/>
</dbReference>
<feature type="compositionally biased region" description="Polar residues" evidence="1">
    <location>
        <begin position="99"/>
        <end position="112"/>
    </location>
</feature>